<protein>
    <recommendedName>
        <fullName evidence="11">Enoyl reductase (ER) domain-containing protein</fullName>
    </recommendedName>
</protein>
<dbReference type="GO" id="GO:0005737">
    <property type="term" value="C:cytoplasm"/>
    <property type="evidence" value="ECO:0007669"/>
    <property type="project" value="TreeGrafter"/>
</dbReference>
<accession>A0A7H9HWP5</accession>
<dbReference type="SUPFAM" id="SSF50129">
    <property type="entry name" value="GroES-like"/>
    <property type="match status" value="1"/>
</dbReference>
<dbReference type="Pfam" id="PF08240">
    <property type="entry name" value="ADH_N"/>
    <property type="match status" value="1"/>
</dbReference>
<dbReference type="GO" id="GO:0008270">
    <property type="term" value="F:zinc ion binding"/>
    <property type="evidence" value="ECO:0007669"/>
    <property type="project" value="InterPro"/>
</dbReference>
<keyword evidence="10" id="KW-1185">Reference proteome</keyword>
<evidence type="ECO:0000313" key="10">
    <source>
        <dbReference type="Proteomes" id="UP000510647"/>
    </source>
</evidence>
<dbReference type="InterPro" id="IPR013149">
    <property type="entry name" value="ADH-like_C"/>
</dbReference>
<evidence type="ECO:0008006" key="11">
    <source>
        <dbReference type="Google" id="ProtNLM"/>
    </source>
</evidence>
<evidence type="ECO:0000256" key="3">
    <source>
        <dbReference type="ARBA" id="ARBA00022723"/>
    </source>
</evidence>
<dbReference type="InterPro" id="IPR036291">
    <property type="entry name" value="NAD(P)-bd_dom_sf"/>
</dbReference>
<evidence type="ECO:0000256" key="5">
    <source>
        <dbReference type="ARBA" id="ARBA00023002"/>
    </source>
</evidence>
<dbReference type="Pfam" id="PF00107">
    <property type="entry name" value="ADH_zinc_N"/>
    <property type="match status" value="1"/>
</dbReference>
<keyword evidence="4 6" id="KW-0862">Zinc</keyword>
<evidence type="ECO:0000259" key="7">
    <source>
        <dbReference type="Pfam" id="PF00107"/>
    </source>
</evidence>
<dbReference type="InterPro" id="IPR011032">
    <property type="entry name" value="GroES-like_sf"/>
</dbReference>
<proteinExistence type="inferred from homology"/>
<name>A0A7H9HWP5_9SACH</name>
<gene>
    <name evidence="9" type="ORF">HG537_0F05130</name>
</gene>
<comment type="cofactor">
    <cofactor evidence="1 6">
        <name>Zn(2+)</name>
        <dbReference type="ChEBI" id="CHEBI:29105"/>
    </cofactor>
</comment>
<dbReference type="Gene3D" id="3.90.180.10">
    <property type="entry name" value="Medium-chain alcohol dehydrogenases, catalytic domain"/>
    <property type="match status" value="1"/>
</dbReference>
<keyword evidence="3 6" id="KW-0479">Metal-binding</keyword>
<dbReference type="AlphaFoldDB" id="A0A7H9HWP5"/>
<dbReference type="InterPro" id="IPR002328">
    <property type="entry name" value="ADH_Zn_CS"/>
</dbReference>
<keyword evidence="5" id="KW-0560">Oxidoreductase</keyword>
<feature type="domain" description="Alcohol dehydrogenase-like C-terminal" evidence="7">
    <location>
        <begin position="200"/>
        <end position="330"/>
    </location>
</feature>
<dbReference type="PANTHER" id="PTHR43161:SF23">
    <property type="entry name" value="(R,R)-BUTANEDIOL DEHYDROGENASE-RELATED"/>
    <property type="match status" value="1"/>
</dbReference>
<dbReference type="SUPFAM" id="SSF51735">
    <property type="entry name" value="NAD(P)-binding Rossmann-fold domains"/>
    <property type="match status" value="1"/>
</dbReference>
<dbReference type="PROSITE" id="PS00059">
    <property type="entry name" value="ADH_ZINC"/>
    <property type="match status" value="1"/>
</dbReference>
<dbReference type="GO" id="GO:0034079">
    <property type="term" value="P:butanediol biosynthetic process"/>
    <property type="evidence" value="ECO:0007669"/>
    <property type="project" value="TreeGrafter"/>
</dbReference>
<feature type="domain" description="Alcohol dehydrogenase-like N-terminal" evidence="8">
    <location>
        <begin position="26"/>
        <end position="162"/>
    </location>
</feature>
<evidence type="ECO:0000259" key="8">
    <source>
        <dbReference type="Pfam" id="PF08240"/>
    </source>
</evidence>
<dbReference type="EMBL" id="CP059272">
    <property type="protein sequence ID" value="QLQ81751.1"/>
    <property type="molecule type" value="Genomic_DNA"/>
</dbReference>
<evidence type="ECO:0000256" key="1">
    <source>
        <dbReference type="ARBA" id="ARBA00001947"/>
    </source>
</evidence>
<evidence type="ECO:0000256" key="6">
    <source>
        <dbReference type="RuleBase" id="RU361277"/>
    </source>
</evidence>
<sequence>MRALAYFKKGDIHFANDLPEPSIDNDEEVLIDVSWCGICGTDLHEYMDGPIFMPKDGGEHPLSGKRLPQPMGHEMSGIISQIGSKVTKAKVGDHVVVEAGCSCLDIKRWENSSLKTNVACPACVKGMVNCCAHAGFTGLGVTGGGFAERVTVSQNHCVVVPKELPLDVAALVEPLSVTWHAAKIAGFQKGQTACVLGAGPIGLAAILVLKGFGASKIVVSELASIRRDRASSLGVEVFNPAEHANAIEELRKIPDGQDGFDAAFDCSGVKATFDTALHVTTFRGVSVNVAIWGNKPIDYYPMDITLKEKRLTGSIGYTVDDFKEVVEAIHSGRIPLQDCRKLITGKQKLEDGWEKGFLELMNHKETNVKILLTPNNHNELNG</sequence>
<reference evidence="9 10" key="1">
    <citation type="submission" date="2020-06" db="EMBL/GenBank/DDBJ databases">
        <title>The yeast mating-type switching endonuclease HO is a domesticated member of an unorthodox homing genetic element family.</title>
        <authorList>
            <person name="Coughlan A.Y."/>
            <person name="Lombardi L."/>
            <person name="Braun-Galleani S."/>
            <person name="Martos A.R."/>
            <person name="Galeote V."/>
            <person name="Bigey F."/>
            <person name="Dequin S."/>
            <person name="Byrne K.P."/>
            <person name="Wolfe K.H."/>
        </authorList>
    </citation>
    <scope>NUCLEOTIDE SEQUENCE [LARGE SCALE GENOMIC DNA]</scope>
    <source>
        <strain evidence="9 10">CBS2947</strain>
    </source>
</reference>
<dbReference type="OrthoDB" id="5363962at2759"/>
<dbReference type="CDD" id="cd08233">
    <property type="entry name" value="butanediol_DH_like"/>
    <property type="match status" value="1"/>
</dbReference>
<dbReference type="Proteomes" id="UP000510647">
    <property type="component" value="Chromosome 6"/>
</dbReference>
<dbReference type="Gene3D" id="3.40.50.720">
    <property type="entry name" value="NAD(P)-binding Rossmann-like Domain"/>
    <property type="match status" value="1"/>
</dbReference>
<organism evidence="9 10">
    <name type="scientific">Torulaspora globosa</name>
    <dbReference type="NCBI Taxonomy" id="48254"/>
    <lineage>
        <taxon>Eukaryota</taxon>
        <taxon>Fungi</taxon>
        <taxon>Dikarya</taxon>
        <taxon>Ascomycota</taxon>
        <taxon>Saccharomycotina</taxon>
        <taxon>Saccharomycetes</taxon>
        <taxon>Saccharomycetales</taxon>
        <taxon>Saccharomycetaceae</taxon>
        <taxon>Torulaspora</taxon>
    </lineage>
</organism>
<dbReference type="GO" id="GO:0000721">
    <property type="term" value="F:(R,R)-butanediol dehydrogenase activity"/>
    <property type="evidence" value="ECO:0007669"/>
    <property type="project" value="TreeGrafter"/>
</dbReference>
<evidence type="ECO:0000313" key="9">
    <source>
        <dbReference type="EMBL" id="QLQ81751.1"/>
    </source>
</evidence>
<comment type="similarity">
    <text evidence="2 6">Belongs to the zinc-containing alcohol dehydrogenase family.</text>
</comment>
<evidence type="ECO:0000256" key="4">
    <source>
        <dbReference type="ARBA" id="ARBA00022833"/>
    </source>
</evidence>
<dbReference type="PANTHER" id="PTHR43161">
    <property type="entry name" value="SORBITOL DEHYDROGENASE"/>
    <property type="match status" value="1"/>
</dbReference>
<evidence type="ECO:0000256" key="2">
    <source>
        <dbReference type="ARBA" id="ARBA00008072"/>
    </source>
</evidence>
<dbReference type="InterPro" id="IPR013154">
    <property type="entry name" value="ADH-like_N"/>
</dbReference>